<evidence type="ECO:0000313" key="2">
    <source>
        <dbReference type="Proteomes" id="UP000825100"/>
    </source>
</evidence>
<dbReference type="EMBL" id="AP024685">
    <property type="protein sequence ID" value="BCX30228.1"/>
    <property type="molecule type" value="Genomic_DNA"/>
</dbReference>
<evidence type="ECO:0000313" key="1">
    <source>
        <dbReference type="EMBL" id="BCX30228.1"/>
    </source>
</evidence>
<accession>A0ABM7QUI9</accession>
<dbReference type="Proteomes" id="UP000825100">
    <property type="component" value="Chromosome"/>
</dbReference>
<organism evidence="1 2">
    <name type="scientific">Latilactobacillus curvatus</name>
    <name type="common">Lactobacillus curvatus</name>
    <dbReference type="NCBI Taxonomy" id="28038"/>
    <lineage>
        <taxon>Bacteria</taxon>
        <taxon>Bacillati</taxon>
        <taxon>Bacillota</taxon>
        <taxon>Bacilli</taxon>
        <taxon>Lactobacillales</taxon>
        <taxon>Lactobacillaceae</taxon>
        <taxon>Latilactobacillus</taxon>
    </lineage>
</organism>
<keyword evidence="2" id="KW-1185">Reference proteome</keyword>
<reference evidence="1 2" key="1">
    <citation type="submission" date="2021-05" db="EMBL/GenBank/DDBJ databases">
        <title>Complete Genome Sequence of Latilactobacillus sp. Strain WDN19, a High D-Aspartate-producing Lactic Acid Bacterium Isolated from a Japanese Pickle.</title>
        <authorList>
            <person name="Kajitani K."/>
            <person name="Takahashi S."/>
        </authorList>
    </citation>
    <scope>NUCLEOTIDE SEQUENCE [LARGE SCALE GENOMIC DNA]</scope>
    <source>
        <strain evidence="1 2">WDN19</strain>
    </source>
</reference>
<name>A0ABM7QUI9_LATCU</name>
<proteinExistence type="predicted"/>
<protein>
    <submittedName>
        <fullName evidence="1">Uncharacterized protein</fullName>
    </submittedName>
</protein>
<sequence>MLSAREKLIANEITGQTRLNKYSKNIYKKRLTAFVRNDILIKLFQHSRSLKTEQSFDKPNV</sequence>
<gene>
    <name evidence="1" type="ORF">LTWDN19_07950</name>
</gene>